<dbReference type="PANTHER" id="PTHR47429:SF2">
    <property type="entry name" value="PROTEIN TWIN LOV 1"/>
    <property type="match status" value="1"/>
</dbReference>
<evidence type="ECO:0000256" key="2">
    <source>
        <dbReference type="ARBA" id="ARBA00022643"/>
    </source>
</evidence>
<evidence type="ECO:0000259" key="4">
    <source>
        <dbReference type="PROSITE" id="PS50112"/>
    </source>
</evidence>
<dbReference type="InterPro" id="IPR000014">
    <property type="entry name" value="PAS"/>
</dbReference>
<proteinExistence type="predicted"/>
<dbReference type="Pfam" id="PF13426">
    <property type="entry name" value="PAS_9"/>
    <property type="match status" value="1"/>
</dbReference>
<name>A0A8T1YBH7_9BRAS</name>
<evidence type="ECO:0000256" key="3">
    <source>
        <dbReference type="ARBA" id="ARBA00022991"/>
    </source>
</evidence>
<dbReference type="PROSITE" id="PS50112">
    <property type="entry name" value="PAS"/>
    <property type="match status" value="1"/>
</dbReference>
<dbReference type="EMBL" id="JAEFBK010000012">
    <property type="protein sequence ID" value="KAG7543153.1"/>
    <property type="molecule type" value="Genomic_DNA"/>
</dbReference>
<evidence type="ECO:0000256" key="1">
    <source>
        <dbReference type="ARBA" id="ARBA00022630"/>
    </source>
</evidence>
<accession>A0A8T1YBH7</accession>
<dbReference type="PANTHER" id="PTHR47429">
    <property type="entry name" value="PROTEIN TWIN LOV 1"/>
    <property type="match status" value="1"/>
</dbReference>
<keyword evidence="2" id="KW-0288">FMN</keyword>
<dbReference type="CDD" id="cd00130">
    <property type="entry name" value="PAS"/>
    <property type="match status" value="1"/>
</dbReference>
<keyword evidence="3" id="KW-0157">Chromophore</keyword>
<protein>
    <submittedName>
        <fullName evidence="5">PAS domain</fullName>
    </submittedName>
</protein>
<feature type="domain" description="PAS" evidence="4">
    <location>
        <begin position="47"/>
        <end position="102"/>
    </location>
</feature>
<gene>
    <name evidence="5" type="ORF">ISN45_Aa07g030820</name>
</gene>
<comment type="caution">
    <text evidence="5">The sequence shown here is derived from an EMBL/GenBank/DDBJ whole genome shotgun (WGS) entry which is preliminary data.</text>
</comment>
<dbReference type="AlphaFoldDB" id="A0A8T1YBH7"/>
<dbReference type="NCBIfam" id="TIGR00229">
    <property type="entry name" value="sensory_box"/>
    <property type="match status" value="1"/>
</dbReference>
<dbReference type="Proteomes" id="UP000694240">
    <property type="component" value="Chromosome 12"/>
</dbReference>
<evidence type="ECO:0000313" key="6">
    <source>
        <dbReference type="Proteomes" id="UP000694240"/>
    </source>
</evidence>
<keyword evidence="1" id="KW-0285">Flavoprotein</keyword>
<organism evidence="5 6">
    <name type="scientific">Arabidopsis thaliana x Arabidopsis arenosa</name>
    <dbReference type="NCBI Taxonomy" id="1240361"/>
    <lineage>
        <taxon>Eukaryota</taxon>
        <taxon>Viridiplantae</taxon>
        <taxon>Streptophyta</taxon>
        <taxon>Embryophyta</taxon>
        <taxon>Tracheophyta</taxon>
        <taxon>Spermatophyta</taxon>
        <taxon>Magnoliopsida</taxon>
        <taxon>eudicotyledons</taxon>
        <taxon>Gunneridae</taxon>
        <taxon>Pentapetalae</taxon>
        <taxon>rosids</taxon>
        <taxon>malvids</taxon>
        <taxon>Brassicales</taxon>
        <taxon>Brassicaceae</taxon>
        <taxon>Camelineae</taxon>
        <taxon>Arabidopsis</taxon>
    </lineage>
</organism>
<sequence length="133" mass="15036">MEWDSDSDLSGGDKVAEDGWFGGDNRAIPFPVGSLPGTPCGFVVSDALEPDNPIIYVNTVFEIVTGYRAEEVIGRNCVALSKIEDKWKEELDQELERKRTSQVCTYLWIKIAHDLCFCILLYCGLRTYDFVFL</sequence>
<keyword evidence="6" id="KW-1185">Reference proteome</keyword>
<dbReference type="GO" id="GO:0005634">
    <property type="term" value="C:nucleus"/>
    <property type="evidence" value="ECO:0007669"/>
    <property type="project" value="TreeGrafter"/>
</dbReference>
<reference evidence="5 6" key="1">
    <citation type="submission" date="2020-12" db="EMBL/GenBank/DDBJ databases">
        <title>Concerted genomic and epigenomic changes stabilize Arabidopsis allopolyploids.</title>
        <authorList>
            <person name="Chen Z."/>
        </authorList>
    </citation>
    <scope>NUCLEOTIDE SEQUENCE [LARGE SCALE GENOMIC DNA]</scope>
    <source>
        <strain evidence="5">Allo738</strain>
        <tissue evidence="5">Leaf</tissue>
    </source>
</reference>
<evidence type="ECO:0000313" key="5">
    <source>
        <dbReference type="EMBL" id="KAG7543153.1"/>
    </source>
</evidence>